<feature type="domain" description="SH2" evidence="6">
    <location>
        <begin position="6"/>
        <end position="102"/>
    </location>
</feature>
<protein>
    <recommendedName>
        <fullName evidence="6">SH2 domain-containing protein</fullName>
    </recommendedName>
</protein>
<gene>
    <name evidence="7" type="primary">sh2d1aa</name>
</gene>
<dbReference type="SMART" id="SM00252">
    <property type="entry name" value="SH2"/>
    <property type="match status" value="1"/>
</dbReference>
<dbReference type="GO" id="GO:0050776">
    <property type="term" value="P:regulation of immune response"/>
    <property type="evidence" value="ECO:0007669"/>
    <property type="project" value="TreeGrafter"/>
</dbReference>
<name>A0A4W4DYV8_ELEEL</name>
<proteinExistence type="predicted"/>
<dbReference type="GeneTree" id="ENSGT00940000155920"/>
<dbReference type="PANTHER" id="PTHR46051:SF1">
    <property type="entry name" value="INOSITOL POLYPHOSPHATE-RELATED PHOSPHATASE DOMAIN-CONTAINING PROTEIN"/>
    <property type="match status" value="1"/>
</dbReference>
<dbReference type="InterPro" id="IPR036860">
    <property type="entry name" value="SH2_dom_sf"/>
</dbReference>
<keyword evidence="2" id="KW-0391">Immunity</keyword>
<organism evidence="7 8">
    <name type="scientific">Electrophorus electricus</name>
    <name type="common">Electric eel</name>
    <name type="synonym">Gymnotus electricus</name>
    <dbReference type="NCBI Taxonomy" id="8005"/>
    <lineage>
        <taxon>Eukaryota</taxon>
        <taxon>Metazoa</taxon>
        <taxon>Chordata</taxon>
        <taxon>Craniata</taxon>
        <taxon>Vertebrata</taxon>
        <taxon>Euteleostomi</taxon>
        <taxon>Actinopterygii</taxon>
        <taxon>Neopterygii</taxon>
        <taxon>Teleostei</taxon>
        <taxon>Ostariophysi</taxon>
        <taxon>Gymnotiformes</taxon>
        <taxon>Gymnotoidei</taxon>
        <taxon>Gymnotidae</taxon>
        <taxon>Electrophorus</taxon>
    </lineage>
</organism>
<evidence type="ECO:0000256" key="3">
    <source>
        <dbReference type="ARBA" id="ARBA00022999"/>
    </source>
</evidence>
<dbReference type="Gene3D" id="3.30.505.10">
    <property type="entry name" value="SH2 domain"/>
    <property type="match status" value="1"/>
</dbReference>
<dbReference type="Pfam" id="PF00017">
    <property type="entry name" value="SH2"/>
    <property type="match status" value="1"/>
</dbReference>
<reference evidence="8" key="1">
    <citation type="journal article" date="2014" name="Science">
        <title>Nonhuman genetics. Genomic basis for the convergent evolution of electric organs.</title>
        <authorList>
            <person name="Gallant J.R."/>
            <person name="Traeger L.L."/>
            <person name="Volkening J.D."/>
            <person name="Moffett H."/>
            <person name="Chen P.H."/>
            <person name="Novina C.D."/>
            <person name="Phillips G.N.Jr."/>
            <person name="Anand R."/>
            <person name="Wells G.B."/>
            <person name="Pinch M."/>
            <person name="Guth R."/>
            <person name="Unguez G.A."/>
            <person name="Albert J.S."/>
            <person name="Zakon H.H."/>
            <person name="Samanta M.P."/>
            <person name="Sussman M.R."/>
        </authorList>
    </citation>
    <scope>NUCLEOTIDE SEQUENCE [LARGE SCALE GENOMIC DNA]</scope>
</reference>
<dbReference type="PROSITE" id="PS50001">
    <property type="entry name" value="SH2"/>
    <property type="match status" value="1"/>
</dbReference>
<evidence type="ECO:0000256" key="1">
    <source>
        <dbReference type="ARBA" id="ARBA00022588"/>
    </source>
</evidence>
<dbReference type="STRING" id="8005.ENSEEEP00000004475"/>
<keyword evidence="4" id="KW-1064">Adaptive immunity</keyword>
<reference evidence="7" key="3">
    <citation type="submission" date="2020-05" db="EMBL/GenBank/DDBJ databases">
        <title>Electrophorus electricus (electric eel) genome, fEleEle1, primary haplotype.</title>
        <authorList>
            <person name="Myers G."/>
            <person name="Meyer A."/>
            <person name="Fedrigo O."/>
            <person name="Formenti G."/>
            <person name="Rhie A."/>
            <person name="Tracey A."/>
            <person name="Sims Y."/>
            <person name="Jarvis E.D."/>
        </authorList>
    </citation>
    <scope>NUCLEOTIDE SEQUENCE [LARGE SCALE GENOMIC DNA]</scope>
</reference>
<keyword evidence="3 5" id="KW-0727">SH2 domain</keyword>
<dbReference type="PRINTS" id="PR00401">
    <property type="entry name" value="SH2DOMAIN"/>
</dbReference>
<dbReference type="InterPro" id="IPR000980">
    <property type="entry name" value="SH2"/>
</dbReference>
<keyword evidence="1" id="KW-0399">Innate immunity</keyword>
<dbReference type="AlphaFoldDB" id="A0A4W4DYV8"/>
<dbReference type="GO" id="GO:0009966">
    <property type="term" value="P:regulation of signal transduction"/>
    <property type="evidence" value="ECO:0007669"/>
    <property type="project" value="TreeGrafter"/>
</dbReference>
<evidence type="ECO:0000256" key="2">
    <source>
        <dbReference type="ARBA" id="ARBA00022859"/>
    </source>
</evidence>
<evidence type="ECO:0000259" key="6">
    <source>
        <dbReference type="PROSITE" id="PS50001"/>
    </source>
</evidence>
<dbReference type="OMA" id="PHKHINT"/>
<dbReference type="GO" id="GO:0045087">
    <property type="term" value="P:innate immune response"/>
    <property type="evidence" value="ECO:0007669"/>
    <property type="project" value="UniProtKB-KW"/>
</dbReference>
<reference evidence="8" key="2">
    <citation type="journal article" date="2017" name="Sci. Adv.">
        <title>A tail of two voltages: Proteomic comparison of the three electric organs of the electric eel.</title>
        <authorList>
            <person name="Traeger L.L."/>
            <person name="Sabat G."/>
            <person name="Barrett-Wilt G.A."/>
            <person name="Wells G.B."/>
            <person name="Sussman M.R."/>
        </authorList>
    </citation>
    <scope>NUCLEOTIDE SEQUENCE [LARGE SCALE GENOMIC DNA]</scope>
</reference>
<evidence type="ECO:0000256" key="5">
    <source>
        <dbReference type="PROSITE-ProRule" id="PRU00191"/>
    </source>
</evidence>
<evidence type="ECO:0000313" key="7">
    <source>
        <dbReference type="Ensembl" id="ENSEEEP00000004475.1"/>
    </source>
</evidence>
<dbReference type="GO" id="GO:0002250">
    <property type="term" value="P:adaptive immune response"/>
    <property type="evidence" value="ECO:0007669"/>
    <property type="project" value="UniProtKB-KW"/>
</dbReference>
<dbReference type="Ensembl" id="ENSEEET00000004536.2">
    <property type="protein sequence ID" value="ENSEEEP00000004475.1"/>
    <property type="gene ID" value="ENSEEEG00000002329.2"/>
</dbReference>
<evidence type="ECO:0000313" key="8">
    <source>
        <dbReference type="Proteomes" id="UP000314983"/>
    </source>
</evidence>
<accession>A0A4W4DYV8</accession>
<reference evidence="7" key="4">
    <citation type="submission" date="2025-08" db="UniProtKB">
        <authorList>
            <consortium name="Ensembl"/>
        </authorList>
    </citation>
    <scope>IDENTIFICATION</scope>
</reference>
<reference evidence="7" key="5">
    <citation type="submission" date="2025-09" db="UniProtKB">
        <authorList>
            <consortium name="Ensembl"/>
        </authorList>
    </citation>
    <scope>IDENTIFICATION</scope>
</reference>
<dbReference type="PANTHER" id="PTHR46051">
    <property type="entry name" value="SH2 DOMAIN-CONTAINING PROTEIN"/>
    <property type="match status" value="1"/>
</dbReference>
<keyword evidence="8" id="KW-1185">Reference proteome</keyword>
<dbReference type="SUPFAM" id="SSF55550">
    <property type="entry name" value="SH2 domain"/>
    <property type="match status" value="1"/>
</dbReference>
<evidence type="ECO:0000256" key="4">
    <source>
        <dbReference type="ARBA" id="ARBA00023130"/>
    </source>
</evidence>
<dbReference type="Proteomes" id="UP000314983">
    <property type="component" value="Chromosome 6"/>
</dbReference>
<sequence>MEKLSEYHGAISKLRAEQLLAAAGRDGCFLIRDSETMPGTYCICVLCDQYVYTYRLFQVEGQLWKAQTACGVKERLFRNVRNLIVAFRKPNQGMVVPLLYPVTSDLRQEPSPWWGMNQQPSHYKSSTSTTKLG</sequence>